<gene>
    <name evidence="1" type="ORF">ACFOFO_07890</name>
</gene>
<accession>A0ABV7F2Z8</accession>
<keyword evidence="2" id="KW-1185">Reference proteome</keyword>
<reference evidence="2" key="1">
    <citation type="journal article" date="2019" name="Int. J. Syst. Evol. Microbiol.">
        <title>The Global Catalogue of Microorganisms (GCM) 10K type strain sequencing project: providing services to taxonomists for standard genome sequencing and annotation.</title>
        <authorList>
            <consortium name="The Broad Institute Genomics Platform"/>
            <consortium name="The Broad Institute Genome Sequencing Center for Infectious Disease"/>
            <person name="Wu L."/>
            <person name="Ma J."/>
        </authorList>
    </citation>
    <scope>NUCLEOTIDE SEQUENCE [LARGE SCALE GENOMIC DNA]</scope>
    <source>
        <strain evidence="2">KCTC 42986</strain>
    </source>
</reference>
<dbReference type="Pfam" id="PF19636">
    <property type="entry name" value="DUF6139"/>
    <property type="match status" value="1"/>
</dbReference>
<protein>
    <submittedName>
        <fullName evidence="1">DUF6139 family protein</fullName>
    </submittedName>
</protein>
<evidence type="ECO:0000313" key="1">
    <source>
        <dbReference type="EMBL" id="MFC3107880.1"/>
    </source>
</evidence>
<name>A0ABV7F2Z8_9BURK</name>
<dbReference type="EMBL" id="JBHRTP010000022">
    <property type="protein sequence ID" value="MFC3107880.1"/>
    <property type="molecule type" value="Genomic_DNA"/>
</dbReference>
<proteinExistence type="predicted"/>
<dbReference type="InterPro" id="IPR046137">
    <property type="entry name" value="DUF6139"/>
</dbReference>
<evidence type="ECO:0000313" key="2">
    <source>
        <dbReference type="Proteomes" id="UP001595530"/>
    </source>
</evidence>
<sequence length="83" mass="9057">MRVDIYKRSESAGQFSYLAVPEGKLIPQEATNTDWEPAERSVDLDDNADALPRFSIAGLRQQIDAKGYAITAVASLNGDGQSR</sequence>
<comment type="caution">
    <text evidence="1">The sequence shown here is derived from an EMBL/GenBank/DDBJ whole genome shotgun (WGS) entry which is preliminary data.</text>
</comment>
<dbReference type="Proteomes" id="UP001595530">
    <property type="component" value="Unassembled WGS sequence"/>
</dbReference>
<dbReference type="RefSeq" id="WP_390331301.1">
    <property type="nucleotide sequence ID" value="NZ_JBHRTP010000022.1"/>
</dbReference>
<organism evidence="1 2">
    <name type="scientific">Undibacterium arcticum</name>
    <dbReference type="NCBI Taxonomy" id="1762892"/>
    <lineage>
        <taxon>Bacteria</taxon>
        <taxon>Pseudomonadati</taxon>
        <taxon>Pseudomonadota</taxon>
        <taxon>Betaproteobacteria</taxon>
        <taxon>Burkholderiales</taxon>
        <taxon>Oxalobacteraceae</taxon>
        <taxon>Undibacterium</taxon>
    </lineage>
</organism>